<sequence length="68" mass="8142">MSDEIIDRFFEKKLITSSNTQKSYKCSILKFFSLINKDINTYFDNNKTLDDYENDLNKAYMKLDKQNV</sequence>
<organism evidence="1">
    <name type="scientific">marine sediment metagenome</name>
    <dbReference type="NCBI Taxonomy" id="412755"/>
    <lineage>
        <taxon>unclassified sequences</taxon>
        <taxon>metagenomes</taxon>
        <taxon>ecological metagenomes</taxon>
    </lineage>
</organism>
<evidence type="ECO:0008006" key="2">
    <source>
        <dbReference type="Google" id="ProtNLM"/>
    </source>
</evidence>
<gene>
    <name evidence="1" type="ORF">S06H3_21273</name>
</gene>
<dbReference type="AlphaFoldDB" id="X1LPV8"/>
<feature type="non-terminal residue" evidence="1">
    <location>
        <position position="68"/>
    </location>
</feature>
<comment type="caution">
    <text evidence="1">The sequence shown here is derived from an EMBL/GenBank/DDBJ whole genome shotgun (WGS) entry which is preliminary data.</text>
</comment>
<proteinExistence type="predicted"/>
<dbReference type="EMBL" id="BARV01011148">
    <property type="protein sequence ID" value="GAI04425.1"/>
    <property type="molecule type" value="Genomic_DNA"/>
</dbReference>
<protein>
    <recommendedName>
        <fullName evidence="2">Core-binding (CB) domain-containing protein</fullName>
    </recommendedName>
</protein>
<accession>X1LPV8</accession>
<evidence type="ECO:0000313" key="1">
    <source>
        <dbReference type="EMBL" id="GAI04425.1"/>
    </source>
</evidence>
<reference evidence="1" key="1">
    <citation type="journal article" date="2014" name="Front. Microbiol.">
        <title>High frequency of phylogenetically diverse reductive dehalogenase-homologous genes in deep subseafloor sedimentary metagenomes.</title>
        <authorList>
            <person name="Kawai M."/>
            <person name="Futagami T."/>
            <person name="Toyoda A."/>
            <person name="Takaki Y."/>
            <person name="Nishi S."/>
            <person name="Hori S."/>
            <person name="Arai W."/>
            <person name="Tsubouchi T."/>
            <person name="Morono Y."/>
            <person name="Uchiyama I."/>
            <person name="Ito T."/>
            <person name="Fujiyama A."/>
            <person name="Inagaki F."/>
            <person name="Takami H."/>
        </authorList>
    </citation>
    <scope>NUCLEOTIDE SEQUENCE</scope>
    <source>
        <strain evidence="1">Expedition CK06-06</strain>
    </source>
</reference>
<name>X1LPV8_9ZZZZ</name>